<reference evidence="1 2" key="1">
    <citation type="submission" date="2019-01" db="EMBL/GenBank/DDBJ databases">
        <title>The draft genome of Rhizobium sp. 24NR.</title>
        <authorList>
            <person name="Liu L."/>
            <person name="Liang L."/>
            <person name="Shi S."/>
            <person name="Xu L."/>
            <person name="Wang X."/>
            <person name="Li L."/>
            <person name="Zhang X."/>
        </authorList>
    </citation>
    <scope>NUCLEOTIDE SEQUENCE [LARGE SCALE GENOMIC DNA]</scope>
    <source>
        <strain evidence="1 2">24NR</strain>
    </source>
</reference>
<proteinExistence type="predicted"/>
<dbReference type="RefSeq" id="WP_128442276.1">
    <property type="nucleotide sequence ID" value="NZ_SBIP01000002.1"/>
</dbReference>
<sequence>MAYVKRFQIQRLTASNATEYYTLFAGQDDWTRDDMDAVEFSTFDKAAHRADRVGGLVVEFSRQATALEAMMLERAVTNHFSIAAE</sequence>
<gene>
    <name evidence="1" type="ORF">EPK99_06625</name>
</gene>
<dbReference type="AlphaFoldDB" id="A0A3S3RK63"/>
<accession>A0A3S3RK63</accession>
<protein>
    <submittedName>
        <fullName evidence="1">Uncharacterized protein</fullName>
    </submittedName>
</protein>
<evidence type="ECO:0000313" key="2">
    <source>
        <dbReference type="Proteomes" id="UP000287687"/>
    </source>
</evidence>
<dbReference type="Proteomes" id="UP000287687">
    <property type="component" value="Unassembled WGS sequence"/>
</dbReference>
<dbReference type="OrthoDB" id="9918455at2"/>
<comment type="caution">
    <text evidence="1">The sequence shown here is derived from an EMBL/GenBank/DDBJ whole genome shotgun (WGS) entry which is preliminary data.</text>
</comment>
<dbReference type="EMBL" id="SBIP01000002">
    <property type="protein sequence ID" value="RWX78298.1"/>
    <property type="molecule type" value="Genomic_DNA"/>
</dbReference>
<organism evidence="1 2">
    <name type="scientific">Neorhizobium lilium</name>
    <dbReference type="NCBI Taxonomy" id="2503024"/>
    <lineage>
        <taxon>Bacteria</taxon>
        <taxon>Pseudomonadati</taxon>
        <taxon>Pseudomonadota</taxon>
        <taxon>Alphaproteobacteria</taxon>
        <taxon>Hyphomicrobiales</taxon>
        <taxon>Rhizobiaceae</taxon>
        <taxon>Rhizobium/Agrobacterium group</taxon>
        <taxon>Neorhizobium</taxon>
    </lineage>
</organism>
<evidence type="ECO:0000313" key="1">
    <source>
        <dbReference type="EMBL" id="RWX78298.1"/>
    </source>
</evidence>
<name>A0A3S3RK63_9HYPH</name>
<keyword evidence="2" id="KW-1185">Reference proteome</keyword>